<organism evidence="2">
    <name type="scientific">Dermatophagoides farinae</name>
    <name type="common">American house dust mite</name>
    <dbReference type="NCBI Taxonomy" id="6954"/>
    <lineage>
        <taxon>Eukaryota</taxon>
        <taxon>Metazoa</taxon>
        <taxon>Ecdysozoa</taxon>
        <taxon>Arthropoda</taxon>
        <taxon>Chelicerata</taxon>
        <taxon>Arachnida</taxon>
        <taxon>Acari</taxon>
        <taxon>Acariformes</taxon>
        <taxon>Sarcoptiformes</taxon>
        <taxon>Astigmata</taxon>
        <taxon>Psoroptidia</taxon>
        <taxon>Analgoidea</taxon>
        <taxon>Pyroglyphidae</taxon>
        <taxon>Dermatophagoidinae</taxon>
        <taxon>Dermatophagoides</taxon>
    </lineage>
</organism>
<keyword evidence="1" id="KW-0472">Membrane</keyword>
<keyword evidence="1" id="KW-1133">Transmembrane helix</keyword>
<evidence type="ECO:0008006" key="3">
    <source>
        <dbReference type="Google" id="ProtNLM"/>
    </source>
</evidence>
<proteinExistence type="predicted"/>
<reference evidence="2" key="1">
    <citation type="submission" date="2020-06" db="EMBL/GenBank/DDBJ databases">
        <authorList>
            <person name="Ji K."/>
            <person name="Li J."/>
        </authorList>
    </citation>
    <scope>NUCLEOTIDE SEQUENCE</scope>
    <source>
        <strain evidence="2">JKM2019</strain>
        <tissue evidence="2">Whole body</tissue>
    </source>
</reference>
<name>A0A9D4SI72_DERFA</name>
<feature type="transmembrane region" description="Helical" evidence="1">
    <location>
        <begin position="15"/>
        <end position="32"/>
    </location>
</feature>
<keyword evidence="1" id="KW-0812">Transmembrane</keyword>
<dbReference type="AlphaFoldDB" id="A0A9D4SI72"/>
<accession>A0A9D4SI72</accession>
<evidence type="ECO:0000313" key="2">
    <source>
        <dbReference type="EMBL" id="KAH7642877.1"/>
    </source>
</evidence>
<comment type="caution">
    <text evidence="2">The sequence shown here is derived from an EMBL/GenBank/DDBJ whole genome shotgun (WGS) entry which is preliminary data.</text>
</comment>
<gene>
    <name evidence="2" type="ORF">HUG17_9568</name>
</gene>
<sequence length="241" mass="28065">MNDVFKKYSPSSSSFFIRLVFIVIVIIVGSNYHQSYGYAKRNETNKNCNDERKSQTDLFMQRFLTFGSNGRSFPETLTQLNGYCDEGKRLLVKIEKYYLECESKYIQDLSKIAPCLNRYNLNFKCLDRYAERSWPLVKASIGNRKISYICCNYVESMDCVDRFITGIDCIRHEHQLLTEFVDDIFVNMINALCIGDNAADSDRCERLESTRPKFTNSAEEKSVHKFKSFMMASFEILNSIQ</sequence>
<evidence type="ECO:0000256" key="1">
    <source>
        <dbReference type="SAM" id="Phobius"/>
    </source>
</evidence>
<reference evidence="2" key="2">
    <citation type="journal article" date="2021" name="World Allergy Organ. J.">
        <title>Chromosome-level assembly of Dermatophagoides farinae genome and transcriptome reveals two novel allergens Der f 37 and Der f 39.</title>
        <authorList>
            <person name="Chen J."/>
            <person name="Cai Z."/>
            <person name="Fan D."/>
            <person name="Hu J."/>
            <person name="Hou Y."/>
            <person name="He Y."/>
            <person name="Zhang Z."/>
            <person name="Zhao Z."/>
            <person name="Gao P."/>
            <person name="Hu W."/>
            <person name="Sun J."/>
            <person name="Li J."/>
            <person name="Ji K."/>
        </authorList>
    </citation>
    <scope>NUCLEOTIDE SEQUENCE</scope>
    <source>
        <strain evidence="2">JKM2019</strain>
    </source>
</reference>
<dbReference type="Proteomes" id="UP000828236">
    <property type="component" value="Unassembled WGS sequence"/>
</dbReference>
<protein>
    <recommendedName>
        <fullName evidence="3">DUF19 domain-containing protein</fullName>
    </recommendedName>
</protein>
<dbReference type="EMBL" id="SDOV01000003">
    <property type="protein sequence ID" value="KAH7642877.1"/>
    <property type="molecule type" value="Genomic_DNA"/>
</dbReference>